<proteinExistence type="predicted"/>
<dbReference type="EMBL" id="BLKI01000027">
    <property type="protein sequence ID" value="GFF78700.1"/>
    <property type="molecule type" value="Genomic_DNA"/>
</dbReference>
<evidence type="ECO:0000313" key="3">
    <source>
        <dbReference type="Proteomes" id="UP000465220"/>
    </source>
</evidence>
<comment type="caution">
    <text evidence="2">The sequence shown here is derived from an EMBL/GenBank/DDBJ whole genome shotgun (WGS) entry which is preliminary data.</text>
</comment>
<keyword evidence="1" id="KW-0175">Coiled coil</keyword>
<feature type="coiled-coil region" evidence="1">
    <location>
        <begin position="54"/>
        <end position="81"/>
    </location>
</feature>
<organism evidence="2 3">
    <name type="scientific">Aspergillus lentulus</name>
    <dbReference type="NCBI Taxonomy" id="293939"/>
    <lineage>
        <taxon>Eukaryota</taxon>
        <taxon>Fungi</taxon>
        <taxon>Dikarya</taxon>
        <taxon>Ascomycota</taxon>
        <taxon>Pezizomycotina</taxon>
        <taxon>Eurotiomycetes</taxon>
        <taxon>Eurotiomycetidae</taxon>
        <taxon>Eurotiales</taxon>
        <taxon>Aspergillaceae</taxon>
        <taxon>Aspergillus</taxon>
        <taxon>Aspergillus subgen. Fumigati</taxon>
    </lineage>
</organism>
<gene>
    <name evidence="2" type="ORF">IFM60648_05284</name>
</gene>
<evidence type="ECO:0000256" key="1">
    <source>
        <dbReference type="SAM" id="Coils"/>
    </source>
</evidence>
<protein>
    <submittedName>
        <fullName evidence="2">Uncharacterized protein</fullName>
    </submittedName>
</protein>
<keyword evidence="3" id="KW-1185">Reference proteome</keyword>
<reference evidence="2 3" key="1">
    <citation type="submission" date="2020-01" db="EMBL/GenBank/DDBJ databases">
        <title>Draft genome sequence of Aspergillus lentulus IFM 60648.</title>
        <authorList>
            <person name="Takahashi H."/>
            <person name="Yaguchi T."/>
        </authorList>
    </citation>
    <scope>NUCLEOTIDE SEQUENCE [LARGE SCALE GENOMIC DNA]</scope>
    <source>
        <strain evidence="2 3">IFM 60648</strain>
    </source>
</reference>
<sequence>MFYVVDTPPPGHQEHCDVILGRGSFIHKILNLEGSQVAPIGLTPLTPAEERALAAAAAADRRKLEEERQQIAAQQELVRAAGRPR</sequence>
<accession>A0ABQ1ACA9</accession>
<evidence type="ECO:0000313" key="2">
    <source>
        <dbReference type="EMBL" id="GFF78700.1"/>
    </source>
</evidence>
<dbReference type="Proteomes" id="UP000465220">
    <property type="component" value="Unassembled WGS sequence"/>
</dbReference>
<name>A0ABQ1ACA9_ASPLE</name>